<dbReference type="GO" id="GO:0003677">
    <property type="term" value="F:DNA binding"/>
    <property type="evidence" value="ECO:0007669"/>
    <property type="project" value="InterPro"/>
</dbReference>
<dbReference type="GO" id="GO:0016987">
    <property type="term" value="F:sigma factor activity"/>
    <property type="evidence" value="ECO:0007669"/>
    <property type="project" value="UniProtKB-KW"/>
</dbReference>
<proteinExistence type="inferred from homology"/>
<evidence type="ECO:0000313" key="8">
    <source>
        <dbReference type="Proteomes" id="UP000199377"/>
    </source>
</evidence>
<dbReference type="Gene3D" id="1.10.10.10">
    <property type="entry name" value="Winged helix-like DNA-binding domain superfamily/Winged helix DNA-binding domain"/>
    <property type="match status" value="1"/>
</dbReference>
<dbReference type="Pfam" id="PF04542">
    <property type="entry name" value="Sigma70_r2"/>
    <property type="match status" value="1"/>
</dbReference>
<dbReference type="InterPro" id="IPR036388">
    <property type="entry name" value="WH-like_DNA-bd_sf"/>
</dbReference>
<evidence type="ECO:0000256" key="1">
    <source>
        <dbReference type="ARBA" id="ARBA00010641"/>
    </source>
</evidence>
<dbReference type="Pfam" id="PF08281">
    <property type="entry name" value="Sigma70_r4_2"/>
    <property type="match status" value="1"/>
</dbReference>
<name>A0A1I3MDE0_9RHOB</name>
<dbReference type="InterPro" id="IPR013324">
    <property type="entry name" value="RNA_pol_sigma_r3/r4-like"/>
</dbReference>
<evidence type="ECO:0000259" key="5">
    <source>
        <dbReference type="Pfam" id="PF04542"/>
    </source>
</evidence>
<dbReference type="SUPFAM" id="SSF88946">
    <property type="entry name" value="Sigma2 domain of RNA polymerase sigma factors"/>
    <property type="match status" value="1"/>
</dbReference>
<evidence type="ECO:0000256" key="3">
    <source>
        <dbReference type="ARBA" id="ARBA00023082"/>
    </source>
</evidence>
<evidence type="ECO:0000256" key="2">
    <source>
        <dbReference type="ARBA" id="ARBA00023015"/>
    </source>
</evidence>
<dbReference type="Proteomes" id="UP000199377">
    <property type="component" value="Unassembled WGS sequence"/>
</dbReference>
<feature type="domain" description="RNA polymerase sigma factor 70 region 4 type 2" evidence="6">
    <location>
        <begin position="124"/>
        <end position="173"/>
    </location>
</feature>
<dbReference type="STRING" id="1114924.SAMN05216258_11143"/>
<dbReference type="InterPro" id="IPR013249">
    <property type="entry name" value="RNA_pol_sigma70_r4_t2"/>
</dbReference>
<reference evidence="7 8" key="1">
    <citation type="submission" date="2016-10" db="EMBL/GenBank/DDBJ databases">
        <authorList>
            <person name="de Groot N.N."/>
        </authorList>
    </citation>
    <scope>NUCLEOTIDE SEQUENCE [LARGE SCALE GENOMIC DNA]</scope>
    <source>
        <strain evidence="7 8">CGMCC 1.11030</strain>
    </source>
</reference>
<dbReference type="SUPFAM" id="SSF88659">
    <property type="entry name" value="Sigma3 and sigma4 domains of RNA polymerase sigma factors"/>
    <property type="match status" value="1"/>
</dbReference>
<evidence type="ECO:0000259" key="6">
    <source>
        <dbReference type="Pfam" id="PF08281"/>
    </source>
</evidence>
<evidence type="ECO:0000313" key="7">
    <source>
        <dbReference type="EMBL" id="SFI94735.1"/>
    </source>
</evidence>
<dbReference type="EMBL" id="FOQH01000011">
    <property type="protein sequence ID" value="SFI94735.1"/>
    <property type="molecule type" value="Genomic_DNA"/>
</dbReference>
<dbReference type="PANTHER" id="PTHR43133">
    <property type="entry name" value="RNA POLYMERASE ECF-TYPE SIGMA FACTO"/>
    <property type="match status" value="1"/>
</dbReference>
<feature type="domain" description="RNA polymerase sigma-70 region 2" evidence="5">
    <location>
        <begin position="26"/>
        <end position="92"/>
    </location>
</feature>
<dbReference type="AlphaFoldDB" id="A0A1I3MDE0"/>
<keyword evidence="4" id="KW-0804">Transcription</keyword>
<dbReference type="NCBIfam" id="TIGR02937">
    <property type="entry name" value="sigma70-ECF"/>
    <property type="match status" value="1"/>
</dbReference>
<dbReference type="Gene3D" id="1.10.1740.10">
    <property type="match status" value="1"/>
</dbReference>
<dbReference type="InterPro" id="IPR039425">
    <property type="entry name" value="RNA_pol_sigma-70-like"/>
</dbReference>
<organism evidence="7 8">
    <name type="scientific">Albimonas pacifica</name>
    <dbReference type="NCBI Taxonomy" id="1114924"/>
    <lineage>
        <taxon>Bacteria</taxon>
        <taxon>Pseudomonadati</taxon>
        <taxon>Pseudomonadota</taxon>
        <taxon>Alphaproteobacteria</taxon>
        <taxon>Rhodobacterales</taxon>
        <taxon>Paracoccaceae</taxon>
        <taxon>Albimonas</taxon>
    </lineage>
</organism>
<comment type="similarity">
    <text evidence="1">Belongs to the sigma-70 factor family. ECF subfamily.</text>
</comment>
<dbReference type="PANTHER" id="PTHR43133:SF62">
    <property type="entry name" value="RNA POLYMERASE SIGMA FACTOR SIGZ"/>
    <property type="match status" value="1"/>
</dbReference>
<evidence type="ECO:0000256" key="4">
    <source>
        <dbReference type="ARBA" id="ARBA00023163"/>
    </source>
</evidence>
<dbReference type="InterPro" id="IPR007627">
    <property type="entry name" value="RNA_pol_sigma70_r2"/>
</dbReference>
<dbReference type="OrthoDB" id="9784272at2"/>
<dbReference type="RefSeq" id="WP_092863899.1">
    <property type="nucleotide sequence ID" value="NZ_FOQH01000011.1"/>
</dbReference>
<keyword evidence="8" id="KW-1185">Reference proteome</keyword>
<gene>
    <name evidence="7" type="ORF">SAMN05216258_11143</name>
</gene>
<protein>
    <submittedName>
        <fullName evidence="7">RNA polymerase sigma-70 factor, ECF subfamily</fullName>
    </submittedName>
</protein>
<keyword evidence="2" id="KW-0805">Transcription regulation</keyword>
<dbReference type="InterPro" id="IPR014284">
    <property type="entry name" value="RNA_pol_sigma-70_dom"/>
</dbReference>
<keyword evidence="3" id="KW-0731">Sigma factor</keyword>
<sequence length="179" mass="20118">MVREDDDLESLLQRCASGDERALKALFDAEASRMKGIAMRVLHRSDMAEEAVQEAFLQIWRNAGRFDPALGSARAWMCTIVRFRAIDLLRSRPQEDALAPEDLDRLREAAVDHAWETLDREGRLAGCLQAIEAAPRRSLLLSYVVGLTQEEIAGKLGRPLGTVKSWMRRALLSLRECLG</sequence>
<dbReference type="InterPro" id="IPR013325">
    <property type="entry name" value="RNA_pol_sigma_r2"/>
</dbReference>
<dbReference type="GO" id="GO:0006352">
    <property type="term" value="P:DNA-templated transcription initiation"/>
    <property type="evidence" value="ECO:0007669"/>
    <property type="project" value="InterPro"/>
</dbReference>
<accession>A0A1I3MDE0</accession>